<dbReference type="KEGG" id="hro:HELRODRAFT_184771"/>
<protein>
    <submittedName>
        <fullName evidence="1 2">Uncharacterized protein</fullName>
    </submittedName>
</protein>
<dbReference type="InParanoid" id="T1FLY6"/>
<name>T1FLY6_HELRO</name>
<dbReference type="OrthoDB" id="2280553at2759"/>
<reference evidence="2" key="3">
    <citation type="submission" date="2015-06" db="UniProtKB">
        <authorList>
            <consortium name="EnsemblMetazoa"/>
        </authorList>
    </citation>
    <scope>IDENTIFICATION</scope>
</reference>
<evidence type="ECO:0000313" key="3">
    <source>
        <dbReference type="Proteomes" id="UP000015101"/>
    </source>
</evidence>
<dbReference type="EMBL" id="AMQM01012004">
    <property type="status" value="NOT_ANNOTATED_CDS"/>
    <property type="molecule type" value="Genomic_DNA"/>
</dbReference>
<dbReference type="Proteomes" id="UP000015101">
    <property type="component" value="Unassembled WGS sequence"/>
</dbReference>
<evidence type="ECO:0000313" key="2">
    <source>
        <dbReference type="EnsemblMetazoa" id="HelroP184771"/>
    </source>
</evidence>
<dbReference type="SUPFAM" id="SSF50630">
    <property type="entry name" value="Acid proteases"/>
    <property type="match status" value="1"/>
</dbReference>
<dbReference type="RefSeq" id="XP_009022415.1">
    <property type="nucleotide sequence ID" value="XM_009024167.1"/>
</dbReference>
<dbReference type="HOGENOM" id="CLU_854107_0_0_1"/>
<evidence type="ECO:0000313" key="1">
    <source>
        <dbReference type="EMBL" id="ESN99486.1"/>
    </source>
</evidence>
<dbReference type="Gene3D" id="2.40.70.10">
    <property type="entry name" value="Acid Proteases"/>
    <property type="match status" value="1"/>
</dbReference>
<dbReference type="CTD" id="20209835"/>
<gene>
    <name evidence="2" type="primary">20209835</name>
    <name evidence="1" type="ORF">HELRODRAFT_184771</name>
</gene>
<accession>T1FLY6</accession>
<dbReference type="eggNOG" id="KOG0017">
    <property type="taxonomic scope" value="Eukaryota"/>
</dbReference>
<dbReference type="STRING" id="6412.T1FLY6"/>
<reference evidence="1 3" key="2">
    <citation type="journal article" date="2013" name="Nature">
        <title>Insights into bilaterian evolution from three spiralian genomes.</title>
        <authorList>
            <person name="Simakov O."/>
            <person name="Marletaz F."/>
            <person name="Cho S.J."/>
            <person name="Edsinger-Gonzales E."/>
            <person name="Havlak P."/>
            <person name="Hellsten U."/>
            <person name="Kuo D.H."/>
            <person name="Larsson T."/>
            <person name="Lv J."/>
            <person name="Arendt D."/>
            <person name="Savage R."/>
            <person name="Osoegawa K."/>
            <person name="de Jong P."/>
            <person name="Grimwood J."/>
            <person name="Chapman J.A."/>
            <person name="Shapiro H."/>
            <person name="Aerts A."/>
            <person name="Otillar R.P."/>
            <person name="Terry A.Y."/>
            <person name="Boore J.L."/>
            <person name="Grigoriev I.V."/>
            <person name="Lindberg D.R."/>
            <person name="Seaver E.C."/>
            <person name="Weisblat D.A."/>
            <person name="Putnam N.H."/>
            <person name="Rokhsar D.S."/>
        </authorList>
    </citation>
    <scope>NUCLEOTIDE SEQUENCE</scope>
</reference>
<proteinExistence type="predicted"/>
<dbReference type="EMBL" id="KB097118">
    <property type="protein sequence ID" value="ESN99486.1"/>
    <property type="molecule type" value="Genomic_DNA"/>
</dbReference>
<reference evidence="3" key="1">
    <citation type="submission" date="2012-12" db="EMBL/GenBank/DDBJ databases">
        <authorList>
            <person name="Hellsten U."/>
            <person name="Grimwood J."/>
            <person name="Chapman J.A."/>
            <person name="Shapiro H."/>
            <person name="Aerts A."/>
            <person name="Otillar R.P."/>
            <person name="Terry A.Y."/>
            <person name="Boore J.L."/>
            <person name="Simakov O."/>
            <person name="Marletaz F."/>
            <person name="Cho S.-J."/>
            <person name="Edsinger-Gonzales E."/>
            <person name="Havlak P."/>
            <person name="Kuo D.-H."/>
            <person name="Larsson T."/>
            <person name="Lv J."/>
            <person name="Arendt D."/>
            <person name="Savage R."/>
            <person name="Osoegawa K."/>
            <person name="de Jong P."/>
            <person name="Lindberg D.R."/>
            <person name="Seaver E.C."/>
            <person name="Weisblat D.A."/>
            <person name="Putnam N.H."/>
            <person name="Grigoriev I.V."/>
            <person name="Rokhsar D.S."/>
        </authorList>
    </citation>
    <scope>NUCLEOTIDE SEQUENCE</scope>
</reference>
<dbReference type="InterPro" id="IPR021109">
    <property type="entry name" value="Peptidase_aspartic_dom_sf"/>
</dbReference>
<sequence length="326" mass="37221">MTRLDFNGETKRDWTVEQLTQIGRDILGDDNRMYAEATQLIPGANMHTEKRMEKKRMEAYPRKKVHSSNNQQHRISKPERSFFCSHHGKNTTHESSKCFTLANNKAKVAAPTKRNPCRRCGENYFRGHVCKDSEPVLMVSQVPAKEKSEQVLKAIQDSVDLELEDMSFDCKYLLDKIERRVKANDAFNLTTPIIVENHKLLGMIDTGSARTFISLQCLNENLNINKINSSNGSFTFLSKNSGTKRLGKTDPLNFKYVNGITFKHAPEVLEFNTGFNFDILLGRDILTKMNIGLINVAYDIEGEYIHSDNAKDYAAVYENLNIDKEK</sequence>
<keyword evidence="3" id="KW-1185">Reference proteome</keyword>
<dbReference type="GeneID" id="20209835"/>
<organism evidence="2 3">
    <name type="scientific">Helobdella robusta</name>
    <name type="common">Californian leech</name>
    <dbReference type="NCBI Taxonomy" id="6412"/>
    <lineage>
        <taxon>Eukaryota</taxon>
        <taxon>Metazoa</taxon>
        <taxon>Spiralia</taxon>
        <taxon>Lophotrochozoa</taxon>
        <taxon>Annelida</taxon>
        <taxon>Clitellata</taxon>
        <taxon>Hirudinea</taxon>
        <taxon>Rhynchobdellida</taxon>
        <taxon>Glossiphoniidae</taxon>
        <taxon>Helobdella</taxon>
    </lineage>
</organism>
<dbReference type="EnsemblMetazoa" id="HelroT184771">
    <property type="protein sequence ID" value="HelroP184771"/>
    <property type="gene ID" value="HelroG184771"/>
</dbReference>
<dbReference type="AlphaFoldDB" id="T1FLY6"/>